<evidence type="ECO:0000256" key="8">
    <source>
        <dbReference type="ARBA" id="ARBA00022737"/>
    </source>
</evidence>
<dbReference type="SUPFAM" id="SSF52058">
    <property type="entry name" value="L domain-like"/>
    <property type="match status" value="1"/>
</dbReference>
<dbReference type="EMBL" id="ASHM01022355">
    <property type="protein sequence ID" value="PNY03217.1"/>
    <property type="molecule type" value="Genomic_DNA"/>
</dbReference>
<dbReference type="InterPro" id="IPR017441">
    <property type="entry name" value="Protein_kinase_ATP_BS"/>
</dbReference>
<dbReference type="InterPro" id="IPR011009">
    <property type="entry name" value="Kinase-like_dom_sf"/>
</dbReference>
<dbReference type="AlphaFoldDB" id="A0A2K3NJL4"/>
<keyword evidence="6 13" id="KW-0812">Transmembrane</keyword>
<dbReference type="Proteomes" id="UP000236291">
    <property type="component" value="Unassembled WGS sequence"/>
</dbReference>
<keyword evidence="12" id="KW-0067">ATP-binding</keyword>
<name>A0A2K3NJL4_TRIPR</name>
<dbReference type="SUPFAM" id="SSF56112">
    <property type="entry name" value="Protein kinase-like (PK-like)"/>
    <property type="match status" value="1"/>
</dbReference>
<evidence type="ECO:0000256" key="3">
    <source>
        <dbReference type="ARBA" id="ARBA00009592"/>
    </source>
</evidence>
<dbReference type="Gene3D" id="3.30.200.20">
    <property type="entry name" value="Phosphorylase Kinase, domain 1"/>
    <property type="match status" value="1"/>
</dbReference>
<comment type="caution">
    <text evidence="15">The sequence shown here is derived from an EMBL/GenBank/DDBJ whole genome shotgun (WGS) entry which is preliminary data.</text>
</comment>
<dbReference type="InterPro" id="IPR001611">
    <property type="entry name" value="Leu-rich_rpt"/>
</dbReference>
<feature type="transmembrane region" description="Helical" evidence="13">
    <location>
        <begin position="231"/>
        <end position="253"/>
    </location>
</feature>
<dbReference type="STRING" id="57577.A0A2K3NJL4"/>
<dbReference type="Pfam" id="PF00560">
    <property type="entry name" value="LRR_1"/>
    <property type="match status" value="3"/>
</dbReference>
<keyword evidence="15" id="KW-0418">Kinase</keyword>
<evidence type="ECO:0000313" key="16">
    <source>
        <dbReference type="Proteomes" id="UP000236291"/>
    </source>
</evidence>
<dbReference type="GO" id="GO:0005886">
    <property type="term" value="C:plasma membrane"/>
    <property type="evidence" value="ECO:0007669"/>
    <property type="project" value="UniProtKB-SubCell"/>
</dbReference>
<keyword evidence="15" id="KW-0808">Transferase</keyword>
<dbReference type="GO" id="GO:0004672">
    <property type="term" value="F:protein kinase activity"/>
    <property type="evidence" value="ECO:0007669"/>
    <property type="project" value="InterPro"/>
</dbReference>
<dbReference type="PANTHER" id="PTHR27008:SF523">
    <property type="entry name" value="LRR RECEPTOR-LIKE KINASE FAMILY PROTEIN"/>
    <property type="match status" value="1"/>
</dbReference>
<protein>
    <submittedName>
        <fullName evidence="15">Kinase-like protein</fullName>
    </submittedName>
</protein>
<keyword evidence="7" id="KW-0732">Signal</keyword>
<dbReference type="InterPro" id="IPR051809">
    <property type="entry name" value="Plant_receptor-like_S/T_kinase"/>
</dbReference>
<dbReference type="PANTHER" id="PTHR27008">
    <property type="entry name" value="OS04G0122200 PROTEIN"/>
    <property type="match status" value="1"/>
</dbReference>
<evidence type="ECO:0000256" key="13">
    <source>
        <dbReference type="SAM" id="Phobius"/>
    </source>
</evidence>
<evidence type="ECO:0000256" key="6">
    <source>
        <dbReference type="ARBA" id="ARBA00022692"/>
    </source>
</evidence>
<dbReference type="PROSITE" id="PS00107">
    <property type="entry name" value="PROTEIN_KINASE_ATP"/>
    <property type="match status" value="1"/>
</dbReference>
<keyword evidence="10 13" id="KW-0472">Membrane</keyword>
<evidence type="ECO:0000256" key="1">
    <source>
        <dbReference type="ARBA" id="ARBA00004167"/>
    </source>
</evidence>
<feature type="domain" description="Protein kinase" evidence="14">
    <location>
        <begin position="286"/>
        <end position="331"/>
    </location>
</feature>
<feature type="binding site" evidence="12">
    <location>
        <position position="315"/>
    </location>
    <ligand>
        <name>ATP</name>
        <dbReference type="ChEBI" id="CHEBI:30616"/>
    </ligand>
</feature>
<dbReference type="InterPro" id="IPR000719">
    <property type="entry name" value="Prot_kinase_dom"/>
</dbReference>
<dbReference type="PROSITE" id="PS50011">
    <property type="entry name" value="PROTEIN_KINASE_DOM"/>
    <property type="match status" value="1"/>
</dbReference>
<feature type="non-terminal residue" evidence="15">
    <location>
        <position position="331"/>
    </location>
</feature>
<reference evidence="15 16" key="1">
    <citation type="journal article" date="2014" name="Am. J. Bot.">
        <title>Genome assembly and annotation for red clover (Trifolium pratense; Fabaceae).</title>
        <authorList>
            <person name="Istvanek J."/>
            <person name="Jaros M."/>
            <person name="Krenek A."/>
            <person name="Repkova J."/>
        </authorList>
    </citation>
    <scope>NUCLEOTIDE SEQUENCE [LARGE SCALE GENOMIC DNA]</scope>
    <source>
        <strain evidence="16">cv. Tatra</strain>
        <tissue evidence="15">Young leaves</tissue>
    </source>
</reference>
<evidence type="ECO:0000256" key="7">
    <source>
        <dbReference type="ARBA" id="ARBA00022729"/>
    </source>
</evidence>
<comment type="subcellular location">
    <subcellularLocation>
        <location evidence="2">Cell membrane</location>
    </subcellularLocation>
    <subcellularLocation>
        <location evidence="1">Membrane</location>
        <topology evidence="1">Single-pass membrane protein</topology>
    </subcellularLocation>
</comment>
<gene>
    <name evidence="15" type="ORF">L195_g026542</name>
</gene>
<organism evidence="15 16">
    <name type="scientific">Trifolium pratense</name>
    <name type="common">Red clover</name>
    <dbReference type="NCBI Taxonomy" id="57577"/>
    <lineage>
        <taxon>Eukaryota</taxon>
        <taxon>Viridiplantae</taxon>
        <taxon>Streptophyta</taxon>
        <taxon>Embryophyta</taxon>
        <taxon>Tracheophyta</taxon>
        <taxon>Spermatophyta</taxon>
        <taxon>Magnoliopsida</taxon>
        <taxon>eudicotyledons</taxon>
        <taxon>Gunneridae</taxon>
        <taxon>Pentapetalae</taxon>
        <taxon>rosids</taxon>
        <taxon>fabids</taxon>
        <taxon>Fabales</taxon>
        <taxon>Fabaceae</taxon>
        <taxon>Papilionoideae</taxon>
        <taxon>50 kb inversion clade</taxon>
        <taxon>NPAAA clade</taxon>
        <taxon>Hologalegina</taxon>
        <taxon>IRL clade</taxon>
        <taxon>Trifolieae</taxon>
        <taxon>Trifolium</taxon>
    </lineage>
</organism>
<keyword evidence="11" id="KW-0325">Glycoprotein</keyword>
<dbReference type="PRINTS" id="PR00019">
    <property type="entry name" value="LEURICHRPT"/>
</dbReference>
<evidence type="ECO:0000256" key="12">
    <source>
        <dbReference type="PROSITE-ProRule" id="PRU10141"/>
    </source>
</evidence>
<evidence type="ECO:0000256" key="9">
    <source>
        <dbReference type="ARBA" id="ARBA00022989"/>
    </source>
</evidence>
<dbReference type="Gene3D" id="3.80.10.10">
    <property type="entry name" value="Ribonuclease Inhibitor"/>
    <property type="match status" value="1"/>
</dbReference>
<dbReference type="FunFam" id="3.80.10.10:FF:000111">
    <property type="entry name" value="LRR receptor-like serine/threonine-protein kinase ERECTA"/>
    <property type="match status" value="1"/>
</dbReference>
<sequence>MQLLSLRGNKLSGDIPTFIGNLSQLFELELDLNKFQGNIPPSIGNCQKLQYIDLSHNKLRGTIPIEVFNLSSLSILLNLSQNSLSGSLPREVGMLKNIGRLDVSGNHLSGNIPITIGECISLEYLLFQGNSFIGTIPSSLASLKGLRYLDLSRNRLSGLIPYVMQNISVLEHLNVSFNMLEGQVPTEGVFGNATQLDIFGNNKLCGGISKLHLPPCPNKGWKHANHHNFKLIAVIVSVVSFLLILSSIITIFWMRKSNKKSSFDSSPIDQLAKVSYQDLHRGTDGFSARNLIGSGSFGSVYRGVIASEDNVVAVKVLNLQKKAARKSFFVE</sequence>
<evidence type="ECO:0000313" key="15">
    <source>
        <dbReference type="EMBL" id="PNY03217.1"/>
    </source>
</evidence>
<dbReference type="FunFam" id="3.80.10.10:FF:000299">
    <property type="entry name" value="Piriformospora indica-insensitive protein 2"/>
    <property type="match status" value="1"/>
</dbReference>
<evidence type="ECO:0000256" key="10">
    <source>
        <dbReference type="ARBA" id="ARBA00023136"/>
    </source>
</evidence>
<evidence type="ECO:0000256" key="11">
    <source>
        <dbReference type="ARBA" id="ARBA00023180"/>
    </source>
</evidence>
<evidence type="ECO:0000256" key="5">
    <source>
        <dbReference type="ARBA" id="ARBA00022614"/>
    </source>
</evidence>
<evidence type="ECO:0000259" key="14">
    <source>
        <dbReference type="PROSITE" id="PS50011"/>
    </source>
</evidence>
<evidence type="ECO:0000256" key="2">
    <source>
        <dbReference type="ARBA" id="ARBA00004236"/>
    </source>
</evidence>
<keyword evidence="9 13" id="KW-1133">Transmembrane helix</keyword>
<keyword evidence="12" id="KW-0547">Nucleotide-binding</keyword>
<evidence type="ECO:0000256" key="4">
    <source>
        <dbReference type="ARBA" id="ARBA00022475"/>
    </source>
</evidence>
<dbReference type="InterPro" id="IPR032675">
    <property type="entry name" value="LRR_dom_sf"/>
</dbReference>
<dbReference type="Pfam" id="PF13855">
    <property type="entry name" value="LRR_8"/>
    <property type="match status" value="1"/>
</dbReference>
<keyword evidence="4" id="KW-1003">Cell membrane</keyword>
<accession>A0A2K3NJL4</accession>
<proteinExistence type="inferred from homology"/>
<comment type="similarity">
    <text evidence="3">Belongs to the RLP family.</text>
</comment>
<keyword evidence="8" id="KW-0677">Repeat</keyword>
<keyword evidence="5" id="KW-0433">Leucine-rich repeat</keyword>
<reference evidence="15 16" key="2">
    <citation type="journal article" date="2017" name="Front. Plant Sci.">
        <title>Gene Classification and Mining of Molecular Markers Useful in Red Clover (Trifolium pratense) Breeding.</title>
        <authorList>
            <person name="Istvanek J."/>
            <person name="Dluhosova J."/>
            <person name="Dluhos P."/>
            <person name="Patkova L."/>
            <person name="Nedelnik J."/>
            <person name="Repkova J."/>
        </authorList>
    </citation>
    <scope>NUCLEOTIDE SEQUENCE [LARGE SCALE GENOMIC DNA]</scope>
    <source>
        <strain evidence="16">cv. Tatra</strain>
        <tissue evidence="15">Young leaves</tissue>
    </source>
</reference>
<dbReference type="GO" id="GO:0005524">
    <property type="term" value="F:ATP binding"/>
    <property type="evidence" value="ECO:0007669"/>
    <property type="project" value="UniProtKB-UniRule"/>
</dbReference>